<proteinExistence type="predicted"/>
<reference evidence="1 2" key="1">
    <citation type="journal article" date="2014" name="PLoS ONE">
        <title>Characterization of a Novel Calicivirus Causing Systemic Infection in Atlantic Salmon (Salmo salar L.): Proposal for a New Genus of Caliciviridae.</title>
        <authorList>
            <person name="Mikalsen A.B."/>
            <person name="Nilsen P."/>
            <person name="Froystad-Saugen M."/>
            <person name="Lindmo K."/>
            <person name="Eliassen T.M."/>
            <person name="Rode M."/>
            <person name="Evensen O."/>
        </authorList>
    </citation>
    <scope>NUCLEOTIDE SEQUENCE [LARGE SCALE GENOMIC DNA]</scope>
    <source>
        <strain evidence="1">AL V901</strain>
    </source>
</reference>
<protein>
    <submittedName>
        <fullName evidence="1">Putative minor structural protein</fullName>
    </submittedName>
</protein>
<dbReference type="Proteomes" id="UP000100691">
    <property type="component" value="Genome"/>
</dbReference>
<name>A0A023PKQ3_9CALI</name>
<dbReference type="EMBL" id="KJ577140">
    <property type="protein sequence ID" value="AHX24378.1"/>
    <property type="molecule type" value="Genomic_RNA"/>
</dbReference>
<evidence type="ECO:0000313" key="1">
    <source>
        <dbReference type="EMBL" id="AHX24378.1"/>
    </source>
</evidence>
<evidence type="ECO:0000313" key="2">
    <source>
        <dbReference type="Proteomes" id="UP000100691"/>
    </source>
</evidence>
<organism evidence="1 2">
    <name type="scientific">Atlantic salmon calicivirus</name>
    <dbReference type="NCBI Taxonomy" id="1489836"/>
    <lineage>
        <taxon>Viruses</taxon>
        <taxon>Riboviria</taxon>
        <taxon>Orthornavirae</taxon>
        <taxon>Pisuviricota</taxon>
        <taxon>Pisoniviricetes</taxon>
        <taxon>Picornavirales</taxon>
        <taxon>Caliciviridae</taxon>
        <taxon>Salovirus</taxon>
        <taxon>Salovirus nordlandense</taxon>
        <taxon>Nordland virus</taxon>
    </lineage>
</organism>
<accession>A0A023PKQ3</accession>
<sequence length="124" mass="12653">MASAAGAIASGGLSVLTSLIDSATSLGVAGINQTTAFEVQARDFGFRRGIIRDHTASLGQAGLPGFLAYGGSSHGLLDPYRVSLAAGSHVGRASIVNNSFGSVPNQFGNFRKSNMSATPLVKKK</sequence>